<comment type="caution">
    <text evidence="1">The sequence shown here is derived from an EMBL/GenBank/DDBJ whole genome shotgun (WGS) entry which is preliminary data.</text>
</comment>
<name>A0ABV4KVY2_9VIBR</name>
<dbReference type="EMBL" id="JBGOOL010000160">
    <property type="protein sequence ID" value="MEZ8056257.1"/>
    <property type="molecule type" value="Genomic_DNA"/>
</dbReference>
<sequence>YRPNWLNFNSDNYPARGGVLRGKIEALCSLIEDDDFTLNVFAWGIPDPTMKEDVGYWLESKVSEIYAVS</sequence>
<evidence type="ECO:0000313" key="2">
    <source>
        <dbReference type="Proteomes" id="UP001569175"/>
    </source>
</evidence>
<evidence type="ECO:0000313" key="1">
    <source>
        <dbReference type="EMBL" id="MEZ8056257.1"/>
    </source>
</evidence>
<dbReference type="Proteomes" id="UP001569175">
    <property type="component" value="Unassembled WGS sequence"/>
</dbReference>
<organism evidence="1 2">
    <name type="scientific">Vibrio atlanticus</name>
    <dbReference type="NCBI Taxonomy" id="693153"/>
    <lineage>
        <taxon>Bacteria</taxon>
        <taxon>Pseudomonadati</taxon>
        <taxon>Pseudomonadota</taxon>
        <taxon>Gammaproteobacteria</taxon>
        <taxon>Vibrionales</taxon>
        <taxon>Vibrionaceae</taxon>
        <taxon>Vibrio</taxon>
    </lineage>
</organism>
<reference evidence="1 2" key="1">
    <citation type="submission" date="2024-06" db="EMBL/GenBank/DDBJ databases">
        <authorList>
            <person name="Steensen K."/>
            <person name="Seneca J."/>
            <person name="Bartlau N."/>
            <person name="Yu A.X."/>
            <person name="Polz M.F."/>
        </authorList>
    </citation>
    <scope>NUCLEOTIDE SEQUENCE [LARGE SCALE GENOMIC DNA]</scope>
    <source>
        <strain evidence="1 2">1F9</strain>
    </source>
</reference>
<proteinExistence type="predicted"/>
<keyword evidence="2" id="KW-1185">Reference proteome</keyword>
<gene>
    <name evidence="1" type="ORF">ACED57_24535</name>
</gene>
<protein>
    <submittedName>
        <fullName evidence="1">Uncharacterized protein</fullName>
    </submittedName>
</protein>
<accession>A0ABV4KVY2</accession>
<feature type="non-terminal residue" evidence="1">
    <location>
        <position position="1"/>
    </location>
</feature>